<organism evidence="2 3">
    <name type="scientific">Rubrivivax albus</name>
    <dbReference type="NCBI Taxonomy" id="2499835"/>
    <lineage>
        <taxon>Bacteria</taxon>
        <taxon>Pseudomonadati</taxon>
        <taxon>Pseudomonadota</taxon>
        <taxon>Betaproteobacteria</taxon>
        <taxon>Burkholderiales</taxon>
        <taxon>Sphaerotilaceae</taxon>
        <taxon>Rubrivivax</taxon>
    </lineage>
</organism>
<gene>
    <name evidence="2" type="ORF">ENE75_12955</name>
</gene>
<sequence>MSQTRASRPAAARLGAGLVTVLLATAAWAAPQFAGPSMVRTNEAASFDGRGFGANSALTVVVVSPSGAEAHFSAVTDAKGRLSYTATGTERGLHKVKVVNAKGKAVATAAFNVID</sequence>
<feature type="chain" id="PRO_5018576003" description="Carboxypeptidase regulatory-like domain-containing protein" evidence="1">
    <location>
        <begin position="30"/>
        <end position="115"/>
    </location>
</feature>
<evidence type="ECO:0008006" key="4">
    <source>
        <dbReference type="Google" id="ProtNLM"/>
    </source>
</evidence>
<keyword evidence="1" id="KW-0732">Signal</keyword>
<dbReference type="Gene3D" id="2.60.40.10">
    <property type="entry name" value="Immunoglobulins"/>
    <property type="match status" value="1"/>
</dbReference>
<proteinExistence type="predicted"/>
<evidence type="ECO:0000256" key="1">
    <source>
        <dbReference type="SAM" id="SignalP"/>
    </source>
</evidence>
<name>A0A3S2WV29_9BURK</name>
<dbReference type="EMBL" id="SACT01000003">
    <property type="protein sequence ID" value="RVT51713.1"/>
    <property type="molecule type" value="Genomic_DNA"/>
</dbReference>
<evidence type="ECO:0000313" key="2">
    <source>
        <dbReference type="EMBL" id="RVT51713.1"/>
    </source>
</evidence>
<evidence type="ECO:0000313" key="3">
    <source>
        <dbReference type="Proteomes" id="UP000288178"/>
    </source>
</evidence>
<protein>
    <recommendedName>
        <fullName evidence="4">Carboxypeptidase regulatory-like domain-containing protein</fullName>
    </recommendedName>
</protein>
<dbReference type="InterPro" id="IPR013783">
    <property type="entry name" value="Ig-like_fold"/>
</dbReference>
<dbReference type="RefSeq" id="WP_128198714.1">
    <property type="nucleotide sequence ID" value="NZ_SACT01000003.1"/>
</dbReference>
<comment type="caution">
    <text evidence="2">The sequence shown here is derived from an EMBL/GenBank/DDBJ whole genome shotgun (WGS) entry which is preliminary data.</text>
</comment>
<keyword evidence="3" id="KW-1185">Reference proteome</keyword>
<feature type="signal peptide" evidence="1">
    <location>
        <begin position="1"/>
        <end position="29"/>
    </location>
</feature>
<reference evidence="2 3" key="1">
    <citation type="submission" date="2019-01" db="EMBL/GenBank/DDBJ databases">
        <authorList>
            <person name="Chen W.-M."/>
        </authorList>
    </citation>
    <scope>NUCLEOTIDE SEQUENCE [LARGE SCALE GENOMIC DNA]</scope>
    <source>
        <strain evidence="2 3">ICH-3</strain>
    </source>
</reference>
<dbReference type="AlphaFoldDB" id="A0A3S2WV29"/>
<dbReference type="Proteomes" id="UP000288178">
    <property type="component" value="Unassembled WGS sequence"/>
</dbReference>
<accession>A0A3S2WV29</accession>